<accession>A0A926NP86</accession>
<feature type="domain" description="Streptomycin biosynthesis protein StrF" evidence="1">
    <location>
        <begin position="4"/>
        <end position="207"/>
    </location>
</feature>
<dbReference type="EMBL" id="JACWMX010000002">
    <property type="protein sequence ID" value="MBD1392883.1"/>
    <property type="molecule type" value="Genomic_DNA"/>
</dbReference>
<dbReference type="Gene3D" id="3.90.550.10">
    <property type="entry name" value="Spore Coat Polysaccharide Biosynthesis Protein SpsA, Chain A"/>
    <property type="match status" value="1"/>
</dbReference>
<gene>
    <name evidence="2" type="ORF">IDJ76_07230</name>
</gene>
<comment type="caution">
    <text evidence="2">The sequence shown here is derived from an EMBL/GenBank/DDBJ whole genome shotgun (WGS) entry which is preliminary data.</text>
</comment>
<dbReference type="AlphaFoldDB" id="A0A926NP86"/>
<evidence type="ECO:0000313" key="3">
    <source>
        <dbReference type="Proteomes" id="UP000619078"/>
    </source>
</evidence>
<reference evidence="2" key="1">
    <citation type="submission" date="2020-09" db="EMBL/GenBank/DDBJ databases">
        <title>Novel species of Mucilaginibacter isolated from a glacier on the Tibetan Plateau.</title>
        <authorList>
            <person name="Liu Q."/>
            <person name="Xin Y.-H."/>
        </authorList>
    </citation>
    <scope>NUCLEOTIDE SEQUENCE</scope>
    <source>
        <strain evidence="2">ZB1P21</strain>
    </source>
</reference>
<sequence length="298" mass="34457">MISVIICSINPALLKAVTYNINTTIGVPYELIAIDNRGSKKGICQVYNEASEKAQYEVLCFVHEDIIIKTNNWGSVLLNLFKDPSLGLVGVAGSSYRPLTPSKWGGFTENTVYGNIIQVFKHDQKKDFHLNRNPGNDKLKTVACVDGVWLCTTKKIAAEIKFDENTFKGFHCYDIDISLSIGCKYKVAVTYEILIKHFSEGHFDRTWMVENLKLFSKWNHILPYSIEKKLTHDVVLREEKVTFKNFIDKMISYKFPMSTVYNVLWKNNRFFKLNPALFFKMNYYIFKKYSKQKSPGLY</sequence>
<evidence type="ECO:0000313" key="2">
    <source>
        <dbReference type="EMBL" id="MBD1392883.1"/>
    </source>
</evidence>
<proteinExistence type="predicted"/>
<dbReference type="Pfam" id="PF13712">
    <property type="entry name" value="Glyco_tranf_2_5"/>
    <property type="match status" value="1"/>
</dbReference>
<dbReference type="RefSeq" id="WP_191162217.1">
    <property type="nucleotide sequence ID" value="NZ_JACWMX010000002.1"/>
</dbReference>
<name>A0A926NP86_9SPHI</name>
<dbReference type="InterPro" id="IPR059123">
    <property type="entry name" value="StrF_dom"/>
</dbReference>
<keyword evidence="3" id="KW-1185">Reference proteome</keyword>
<dbReference type="InterPro" id="IPR029044">
    <property type="entry name" value="Nucleotide-diphossugar_trans"/>
</dbReference>
<protein>
    <recommendedName>
        <fullName evidence="1">Streptomycin biosynthesis protein StrF domain-containing protein</fullName>
    </recommendedName>
</protein>
<evidence type="ECO:0000259" key="1">
    <source>
        <dbReference type="Pfam" id="PF13712"/>
    </source>
</evidence>
<dbReference type="SUPFAM" id="SSF53448">
    <property type="entry name" value="Nucleotide-diphospho-sugar transferases"/>
    <property type="match status" value="1"/>
</dbReference>
<dbReference type="Proteomes" id="UP000619078">
    <property type="component" value="Unassembled WGS sequence"/>
</dbReference>
<organism evidence="2 3">
    <name type="scientific">Mucilaginibacter glaciei</name>
    <dbReference type="NCBI Taxonomy" id="2772109"/>
    <lineage>
        <taxon>Bacteria</taxon>
        <taxon>Pseudomonadati</taxon>
        <taxon>Bacteroidota</taxon>
        <taxon>Sphingobacteriia</taxon>
        <taxon>Sphingobacteriales</taxon>
        <taxon>Sphingobacteriaceae</taxon>
        <taxon>Mucilaginibacter</taxon>
    </lineage>
</organism>